<organism evidence="1 2">
    <name type="scientific">Virgisporangium aliadipatigenens</name>
    <dbReference type="NCBI Taxonomy" id="741659"/>
    <lineage>
        <taxon>Bacteria</taxon>
        <taxon>Bacillati</taxon>
        <taxon>Actinomycetota</taxon>
        <taxon>Actinomycetes</taxon>
        <taxon>Micromonosporales</taxon>
        <taxon>Micromonosporaceae</taxon>
        <taxon>Virgisporangium</taxon>
    </lineage>
</organism>
<evidence type="ECO:0000313" key="2">
    <source>
        <dbReference type="Proteomes" id="UP000619260"/>
    </source>
</evidence>
<sequence length="63" mass="6125">MSVLLLLVYLAAAGIGLAQVGSVPATAAGVAILAVLGVRRGAAARFRSGSDAGTRERSDGGSV</sequence>
<dbReference type="Proteomes" id="UP000619260">
    <property type="component" value="Unassembled WGS sequence"/>
</dbReference>
<protein>
    <submittedName>
        <fullName evidence="1">Uncharacterized protein</fullName>
    </submittedName>
</protein>
<gene>
    <name evidence="1" type="ORF">Val02_20250</name>
</gene>
<dbReference type="AlphaFoldDB" id="A0A8J3YH57"/>
<dbReference type="EMBL" id="BOPF01000006">
    <property type="protein sequence ID" value="GIJ45139.1"/>
    <property type="molecule type" value="Genomic_DNA"/>
</dbReference>
<name>A0A8J3YH57_9ACTN</name>
<keyword evidence="2" id="KW-1185">Reference proteome</keyword>
<evidence type="ECO:0000313" key="1">
    <source>
        <dbReference type="EMBL" id="GIJ45139.1"/>
    </source>
</evidence>
<comment type="caution">
    <text evidence="1">The sequence shown here is derived from an EMBL/GenBank/DDBJ whole genome shotgun (WGS) entry which is preliminary data.</text>
</comment>
<accession>A0A8J3YH57</accession>
<reference evidence="1" key="1">
    <citation type="submission" date="2021-01" db="EMBL/GenBank/DDBJ databases">
        <title>Whole genome shotgun sequence of Virgisporangium aliadipatigenens NBRC 105644.</title>
        <authorList>
            <person name="Komaki H."/>
            <person name="Tamura T."/>
        </authorList>
    </citation>
    <scope>NUCLEOTIDE SEQUENCE</scope>
    <source>
        <strain evidence="1">NBRC 105644</strain>
    </source>
</reference>
<dbReference type="RefSeq" id="WP_203898688.1">
    <property type="nucleotide sequence ID" value="NZ_BOPF01000006.1"/>
</dbReference>
<proteinExistence type="predicted"/>